<protein>
    <submittedName>
        <fullName evidence="2">Uncharacterized protein</fullName>
    </submittedName>
</protein>
<evidence type="ECO:0000313" key="2">
    <source>
        <dbReference type="EMBL" id="CQH61565.1"/>
    </source>
</evidence>
<gene>
    <name evidence="2" type="ORF">HHUB_3485</name>
</gene>
<reference evidence="3" key="1">
    <citation type="journal article" date="2016" name="Environ. Microbiol.">
        <title>The complete genome of a viable archaeum isolated from 123-million-year-old rock salt.</title>
        <authorList>
            <person name="Jaakkola S.T."/>
            <person name="Pfeiffer F."/>
            <person name="Ravantti J.J."/>
            <person name="Guo Q."/>
            <person name="Liu Y."/>
            <person name="Chen X."/>
            <person name="Ma H."/>
            <person name="Yang C."/>
            <person name="Oksanen H.M."/>
            <person name="Bamford D.H."/>
        </authorList>
    </citation>
    <scope>NUCLEOTIDE SEQUENCE</scope>
    <source>
        <strain evidence="3">JI20-1</strain>
    </source>
</reference>
<dbReference type="AlphaFoldDB" id="A0A0U5H3A8"/>
<feature type="transmembrane region" description="Helical" evidence="1">
    <location>
        <begin position="38"/>
        <end position="57"/>
    </location>
</feature>
<evidence type="ECO:0000256" key="1">
    <source>
        <dbReference type="SAM" id="Phobius"/>
    </source>
</evidence>
<name>A0A0U5H3A8_9EURY</name>
<dbReference type="Proteomes" id="UP000066737">
    <property type="component" value="Chromosome I"/>
</dbReference>
<feature type="transmembrane region" description="Helical" evidence="1">
    <location>
        <begin position="12"/>
        <end position="32"/>
    </location>
</feature>
<keyword evidence="1" id="KW-0472">Membrane</keyword>
<keyword evidence="3" id="KW-1185">Reference proteome</keyword>
<proteinExistence type="predicted"/>
<keyword evidence="1" id="KW-0812">Transmembrane</keyword>
<accession>A0A0U5H3A8</accession>
<dbReference type="EMBL" id="LN831302">
    <property type="protein sequence ID" value="CQH61565.1"/>
    <property type="molecule type" value="Genomic_DNA"/>
</dbReference>
<keyword evidence="1" id="KW-1133">Transmembrane helix</keyword>
<evidence type="ECO:0000313" key="3">
    <source>
        <dbReference type="Proteomes" id="UP000066737"/>
    </source>
</evidence>
<sequence length="60" mass="6588">MDEKDIRYRKRLSIASSSLGMAIIVGCVISWLDDPVLGEVTLGIFIVGLGLFCYGLWKAP</sequence>
<organism evidence="2 3">
    <name type="scientific">Halobacterium hubeiense</name>
    <dbReference type="NCBI Taxonomy" id="1407499"/>
    <lineage>
        <taxon>Archaea</taxon>
        <taxon>Methanobacteriati</taxon>
        <taxon>Methanobacteriota</taxon>
        <taxon>Stenosarchaea group</taxon>
        <taxon>Halobacteria</taxon>
        <taxon>Halobacteriales</taxon>
        <taxon>Halobacteriaceae</taxon>
        <taxon>Halobacterium</taxon>
    </lineage>
</organism>
<dbReference type="PROSITE" id="PS51257">
    <property type="entry name" value="PROKAR_LIPOPROTEIN"/>
    <property type="match status" value="1"/>
</dbReference>
<dbReference type="STRING" id="1407499.HHUB_3485"/>
<dbReference type="KEGG" id="hhb:Hhub_3485"/>